<comment type="caution">
    <text evidence="2">The sequence shown here is derived from an EMBL/GenBank/DDBJ whole genome shotgun (WGS) entry which is preliminary data.</text>
</comment>
<name>A0ABT0WCC2_9BACI</name>
<dbReference type="Proteomes" id="UP001523262">
    <property type="component" value="Unassembled WGS sequence"/>
</dbReference>
<sequence>MEFWIYSSRQEHLREIMNTRYKSQFCDFLAEIIQQGKTTAEFKPDVQVDIVASLFWSMIDGICLHYSVLWENYSYKEHFRVTEEMVMNYILA</sequence>
<evidence type="ECO:0000313" key="2">
    <source>
        <dbReference type="EMBL" id="MCM2533185.1"/>
    </source>
</evidence>
<evidence type="ECO:0000259" key="1">
    <source>
        <dbReference type="Pfam" id="PF17922"/>
    </source>
</evidence>
<dbReference type="SUPFAM" id="SSF48498">
    <property type="entry name" value="Tetracyclin repressor-like, C-terminal domain"/>
    <property type="match status" value="1"/>
</dbReference>
<proteinExistence type="predicted"/>
<reference evidence="2 3" key="1">
    <citation type="submission" date="2022-06" db="EMBL/GenBank/DDBJ databases">
        <authorList>
            <person name="Jeon C.O."/>
        </authorList>
    </citation>
    <scope>NUCLEOTIDE SEQUENCE [LARGE SCALE GENOMIC DNA]</scope>
    <source>
        <strain evidence="2 3">KCTC 13943</strain>
    </source>
</reference>
<dbReference type="InterPro" id="IPR036271">
    <property type="entry name" value="Tet_transcr_reg_TetR-rel_C_sf"/>
</dbReference>
<keyword evidence="3" id="KW-1185">Reference proteome</keyword>
<evidence type="ECO:0000313" key="3">
    <source>
        <dbReference type="Proteomes" id="UP001523262"/>
    </source>
</evidence>
<organism evidence="2 3">
    <name type="scientific">Neobacillus pocheonensis</name>
    <dbReference type="NCBI Taxonomy" id="363869"/>
    <lineage>
        <taxon>Bacteria</taxon>
        <taxon>Bacillati</taxon>
        <taxon>Bacillota</taxon>
        <taxon>Bacilli</taxon>
        <taxon>Bacillales</taxon>
        <taxon>Bacillaceae</taxon>
        <taxon>Neobacillus</taxon>
    </lineage>
</organism>
<dbReference type="EMBL" id="JAMQCR010000001">
    <property type="protein sequence ID" value="MCM2533185.1"/>
    <property type="molecule type" value="Genomic_DNA"/>
</dbReference>
<dbReference type="Gene3D" id="1.10.357.10">
    <property type="entry name" value="Tetracycline Repressor, domain 2"/>
    <property type="match status" value="1"/>
</dbReference>
<dbReference type="Pfam" id="PF17922">
    <property type="entry name" value="TetR_C_17"/>
    <property type="match status" value="1"/>
</dbReference>
<accession>A0ABT0WCC2</accession>
<protein>
    <submittedName>
        <fullName evidence="2">TetR family transcriptional regulator C-terminal domain-containing protein</fullName>
    </submittedName>
</protein>
<feature type="domain" description="YfiR C-terminal" evidence="1">
    <location>
        <begin position="1"/>
        <end position="69"/>
    </location>
</feature>
<gene>
    <name evidence="2" type="ORF">NDK43_13245</name>
</gene>
<dbReference type="InterPro" id="IPR041612">
    <property type="entry name" value="YfiR_C"/>
</dbReference>